<evidence type="ECO:0000313" key="6">
    <source>
        <dbReference type="EMBL" id="SDI53339.1"/>
    </source>
</evidence>
<evidence type="ECO:0000256" key="2">
    <source>
        <dbReference type="ARBA" id="ARBA00022963"/>
    </source>
</evidence>
<dbReference type="Gene3D" id="3.40.1090.10">
    <property type="entry name" value="Cytosolic phospholipase A2 catalytic domain"/>
    <property type="match status" value="2"/>
</dbReference>
<dbReference type="GO" id="GO:0016787">
    <property type="term" value="F:hydrolase activity"/>
    <property type="evidence" value="ECO:0007669"/>
    <property type="project" value="UniProtKB-UniRule"/>
</dbReference>
<reference evidence="7" key="1">
    <citation type="submission" date="2016-10" db="EMBL/GenBank/DDBJ databases">
        <authorList>
            <person name="Varghese N."/>
            <person name="Submissions S."/>
        </authorList>
    </citation>
    <scope>NUCLEOTIDE SEQUENCE [LARGE SCALE GENOMIC DNA]</scope>
    <source>
        <strain evidence="7">DSM 23317</strain>
    </source>
</reference>
<dbReference type="Proteomes" id="UP000199527">
    <property type="component" value="Unassembled WGS sequence"/>
</dbReference>
<dbReference type="PROSITE" id="PS51635">
    <property type="entry name" value="PNPLA"/>
    <property type="match status" value="1"/>
</dbReference>
<dbReference type="GO" id="GO:0016042">
    <property type="term" value="P:lipid catabolic process"/>
    <property type="evidence" value="ECO:0007669"/>
    <property type="project" value="UniProtKB-UniRule"/>
</dbReference>
<dbReference type="PANTHER" id="PTHR14226:SF76">
    <property type="entry name" value="NTE FAMILY PROTEIN RSSA"/>
    <property type="match status" value="1"/>
</dbReference>
<keyword evidence="3 4" id="KW-0443">Lipid metabolism</keyword>
<name>A0A1G8LC93_9GAMM</name>
<dbReference type="PANTHER" id="PTHR14226">
    <property type="entry name" value="NEUROPATHY TARGET ESTERASE/SWISS CHEESE D.MELANOGASTER"/>
    <property type="match status" value="1"/>
</dbReference>
<sequence length="310" mass="33120">MADVKIGVALGSGAAKGWAHIGVLRGLNRIGIIPTHVAGCSIGAFVGAAYAAGKLDELEQWVRGFSSWDVVGLLDLSWRRGGLVSGEKIFKAASDALGIIDIDQLNKPYVAVATDLYTGQEVWLDSGSLSDIVRASCSIPGLMEPKQIGERWLVDGAVVNPVPVSACRAMGADLVIAVDLHGDVRQAVAEPVRLTNVSSQVQPQTEASATGFMDLLASGKELVNEFADRFSNAATAQPNMLAVMHQSMEILEQRHKRARLMGDPPEALVMPRVGDINTMEFQRAGEAIAAGEEAVLRIQHQIEAEVQRFS</sequence>
<feature type="active site" description="Proton acceptor" evidence="4">
    <location>
        <position position="155"/>
    </location>
</feature>
<feature type="short sequence motif" description="DGA/G" evidence="4">
    <location>
        <begin position="155"/>
        <end position="157"/>
    </location>
</feature>
<keyword evidence="7" id="KW-1185">Reference proteome</keyword>
<feature type="active site" description="Nucleophile" evidence="4">
    <location>
        <position position="41"/>
    </location>
</feature>
<gene>
    <name evidence="6" type="ORF">SAMN04488540_10220</name>
</gene>
<protein>
    <submittedName>
        <fullName evidence="6">NTE family protein</fullName>
    </submittedName>
</protein>
<dbReference type="EMBL" id="FNEM01000002">
    <property type="protein sequence ID" value="SDI53339.1"/>
    <property type="molecule type" value="Genomic_DNA"/>
</dbReference>
<proteinExistence type="predicted"/>
<evidence type="ECO:0000256" key="3">
    <source>
        <dbReference type="ARBA" id="ARBA00023098"/>
    </source>
</evidence>
<dbReference type="AlphaFoldDB" id="A0A1G8LC93"/>
<evidence type="ECO:0000259" key="5">
    <source>
        <dbReference type="PROSITE" id="PS51635"/>
    </source>
</evidence>
<evidence type="ECO:0000313" key="7">
    <source>
        <dbReference type="Proteomes" id="UP000199527"/>
    </source>
</evidence>
<evidence type="ECO:0000256" key="4">
    <source>
        <dbReference type="PROSITE-ProRule" id="PRU01161"/>
    </source>
</evidence>
<keyword evidence="2 4" id="KW-0442">Lipid degradation</keyword>
<dbReference type="InterPro" id="IPR050301">
    <property type="entry name" value="NTE"/>
</dbReference>
<dbReference type="SUPFAM" id="SSF52151">
    <property type="entry name" value="FabD/lysophospholipase-like"/>
    <property type="match status" value="1"/>
</dbReference>
<dbReference type="Pfam" id="PF01734">
    <property type="entry name" value="Patatin"/>
    <property type="match status" value="1"/>
</dbReference>
<dbReference type="RefSeq" id="WP_090361455.1">
    <property type="nucleotide sequence ID" value="NZ_FNEM01000002.1"/>
</dbReference>
<dbReference type="OrthoDB" id="5290098at2"/>
<evidence type="ECO:0000256" key="1">
    <source>
        <dbReference type="ARBA" id="ARBA00022801"/>
    </source>
</evidence>
<keyword evidence="1 4" id="KW-0378">Hydrolase</keyword>
<dbReference type="NCBIfam" id="NF007623">
    <property type="entry name" value="PRK10279.1"/>
    <property type="match status" value="1"/>
</dbReference>
<accession>A0A1G8LC93</accession>
<dbReference type="InterPro" id="IPR002641">
    <property type="entry name" value="PNPLA_dom"/>
</dbReference>
<feature type="short sequence motif" description="GXSXG" evidence="4">
    <location>
        <begin position="39"/>
        <end position="43"/>
    </location>
</feature>
<feature type="domain" description="PNPLA" evidence="5">
    <location>
        <begin position="8"/>
        <end position="168"/>
    </location>
</feature>
<comment type="caution">
    <text evidence="4">Lacks conserved residue(s) required for the propagation of feature annotation.</text>
</comment>
<organism evidence="6 7">
    <name type="scientific">Ferrimonas sediminum</name>
    <dbReference type="NCBI Taxonomy" id="718193"/>
    <lineage>
        <taxon>Bacteria</taxon>
        <taxon>Pseudomonadati</taxon>
        <taxon>Pseudomonadota</taxon>
        <taxon>Gammaproteobacteria</taxon>
        <taxon>Alteromonadales</taxon>
        <taxon>Ferrimonadaceae</taxon>
        <taxon>Ferrimonas</taxon>
    </lineage>
</organism>
<dbReference type="InterPro" id="IPR016035">
    <property type="entry name" value="Acyl_Trfase/lysoPLipase"/>
</dbReference>